<keyword evidence="1 3" id="KW-0456">Lyase</keyword>
<gene>
    <name evidence="3" type="ORF">SAMN02745751_01631</name>
</gene>
<dbReference type="Pfam" id="PF00221">
    <property type="entry name" value="Lyase_aromatic"/>
    <property type="match status" value="1"/>
</dbReference>
<dbReference type="Gene3D" id="1.10.275.10">
    <property type="entry name" value="Fumarase/aspartase (N-terminal domain)"/>
    <property type="match status" value="1"/>
</dbReference>
<dbReference type="InterPro" id="IPR024083">
    <property type="entry name" value="Fumarase/histidase_N"/>
</dbReference>
<sequence>MDTIMLNGRGLTFDQVKEVAYNKKPVEITEEAEDTIKKARALIFKLADEGYPVYGLNRGVGWNKDKYVFSEFFQKYNENLINAHCVAVGPDAKIEEVRAMMVIRLNTALCGSTGMAPELLHLYRDFLNNDIVPVIPRRGSIGEADIATLSHIGLAMIGQGDVFYNGERMAASKAIEMAGLKPAELGPKDGLGIVSSNAHGAGLAALAVKEVEELIEISNLAYCLGMEGLNGNIESLDEKVNEARKMKGQMECAAQCREFLSDSYLHEPHKERALQDSLAYRGAFAVNGSVLDSLNYVKENLEIQLNSTDDNPCILVEEGRLSVSTNFEPTTWVVGIEMLNIALSHMSKTACHRTIKLSDPSFTKLTRFLTPSEGDVIAYGTIQKCFTSLDTEIRMLANPSSMDYFSVAGNIEDHANNSPLVVDKLFKILDNLRYIIGMELMHAVQAIDLRKVDAMGTGTRKAYDLIRSEIPFLENDRCLSVDIKKAYDIIKSGRLLEAVK</sequence>
<dbReference type="Gene3D" id="1.20.200.10">
    <property type="entry name" value="Fumarase/aspartase (Central domain)"/>
    <property type="match status" value="1"/>
</dbReference>
<feature type="coiled-coil region" evidence="2">
    <location>
        <begin position="226"/>
        <end position="253"/>
    </location>
</feature>
<dbReference type="STRING" id="1121476.SAMN02745751_01631"/>
<dbReference type="AlphaFoldDB" id="A0A1M6G2C4"/>
<keyword evidence="4" id="KW-1185">Reference proteome</keyword>
<evidence type="ECO:0000313" key="3">
    <source>
        <dbReference type="EMBL" id="SHJ04060.1"/>
    </source>
</evidence>
<evidence type="ECO:0000313" key="4">
    <source>
        <dbReference type="Proteomes" id="UP000184052"/>
    </source>
</evidence>
<dbReference type="RefSeq" id="WP_073049085.1">
    <property type="nucleotide sequence ID" value="NZ_FQZL01000009.1"/>
</dbReference>
<organism evidence="3 4">
    <name type="scientific">Dethiosulfatibacter aminovorans DSM 17477</name>
    <dbReference type="NCBI Taxonomy" id="1121476"/>
    <lineage>
        <taxon>Bacteria</taxon>
        <taxon>Bacillati</taxon>
        <taxon>Bacillota</taxon>
        <taxon>Tissierellia</taxon>
        <taxon>Dethiosulfatibacter</taxon>
    </lineage>
</organism>
<keyword evidence="2" id="KW-0175">Coiled coil</keyword>
<dbReference type="GO" id="GO:0016841">
    <property type="term" value="F:ammonia-lyase activity"/>
    <property type="evidence" value="ECO:0007669"/>
    <property type="project" value="UniProtKB-ARBA"/>
</dbReference>
<dbReference type="PANTHER" id="PTHR10362">
    <property type="entry name" value="HISTIDINE AMMONIA-LYASE"/>
    <property type="match status" value="1"/>
</dbReference>
<accession>A0A1M6G2C4</accession>
<dbReference type="InterPro" id="IPR001106">
    <property type="entry name" value="Aromatic_Lyase"/>
</dbReference>
<name>A0A1M6G2C4_9FIRM</name>
<evidence type="ECO:0000256" key="2">
    <source>
        <dbReference type="SAM" id="Coils"/>
    </source>
</evidence>
<proteinExistence type="predicted"/>
<dbReference type="Proteomes" id="UP000184052">
    <property type="component" value="Unassembled WGS sequence"/>
</dbReference>
<dbReference type="SUPFAM" id="SSF48557">
    <property type="entry name" value="L-aspartase-like"/>
    <property type="match status" value="1"/>
</dbReference>
<protein>
    <submittedName>
        <fullName evidence="3">Histidine ammonia-lyase</fullName>
    </submittedName>
</protein>
<dbReference type="InterPro" id="IPR008948">
    <property type="entry name" value="L-Aspartase-like"/>
</dbReference>
<reference evidence="3 4" key="1">
    <citation type="submission" date="2016-11" db="EMBL/GenBank/DDBJ databases">
        <authorList>
            <person name="Jaros S."/>
            <person name="Januszkiewicz K."/>
            <person name="Wedrychowicz H."/>
        </authorList>
    </citation>
    <scope>NUCLEOTIDE SEQUENCE [LARGE SCALE GENOMIC DNA]</scope>
    <source>
        <strain evidence="3 4">DSM 17477</strain>
    </source>
</reference>
<evidence type="ECO:0000256" key="1">
    <source>
        <dbReference type="ARBA" id="ARBA00023239"/>
    </source>
</evidence>
<dbReference type="EMBL" id="FQZL01000009">
    <property type="protein sequence ID" value="SHJ04060.1"/>
    <property type="molecule type" value="Genomic_DNA"/>
</dbReference>
<dbReference type="OrthoDB" id="9806955at2"/>